<name>A0AA40KZ96_9HYME</name>
<evidence type="ECO:0000313" key="2">
    <source>
        <dbReference type="Proteomes" id="UP001177670"/>
    </source>
</evidence>
<dbReference type="Proteomes" id="UP001177670">
    <property type="component" value="Unassembled WGS sequence"/>
</dbReference>
<keyword evidence="2" id="KW-1185">Reference proteome</keyword>
<comment type="caution">
    <text evidence="1">The sequence shown here is derived from an EMBL/GenBank/DDBJ whole genome shotgun (WGS) entry which is preliminary data.</text>
</comment>
<reference evidence="1" key="1">
    <citation type="submission" date="2021-10" db="EMBL/GenBank/DDBJ databases">
        <title>Melipona bicolor Genome sequencing and assembly.</title>
        <authorList>
            <person name="Araujo N.S."/>
            <person name="Arias M.C."/>
        </authorList>
    </citation>
    <scope>NUCLEOTIDE SEQUENCE</scope>
    <source>
        <strain evidence="1">USP_2M_L1-L4_2017</strain>
        <tissue evidence="1">Whole body</tissue>
    </source>
</reference>
<dbReference type="AlphaFoldDB" id="A0AA40KZ96"/>
<protein>
    <submittedName>
        <fullName evidence="1">Uncharacterized protein</fullName>
    </submittedName>
</protein>
<sequence length="101" mass="11396">MPIISRFNDVSASDYWIGYQEKKREREGGGGEWSQRSLSCTEKSRVNVLTTERRPWGSAIVLEKMKDRSKLPAGTLLPTLSKILLLSSSLQPLRLPPPLIE</sequence>
<evidence type="ECO:0000313" key="1">
    <source>
        <dbReference type="EMBL" id="KAK1138092.1"/>
    </source>
</evidence>
<organism evidence="1 2">
    <name type="scientific">Melipona bicolor</name>
    <dbReference type="NCBI Taxonomy" id="60889"/>
    <lineage>
        <taxon>Eukaryota</taxon>
        <taxon>Metazoa</taxon>
        <taxon>Ecdysozoa</taxon>
        <taxon>Arthropoda</taxon>
        <taxon>Hexapoda</taxon>
        <taxon>Insecta</taxon>
        <taxon>Pterygota</taxon>
        <taxon>Neoptera</taxon>
        <taxon>Endopterygota</taxon>
        <taxon>Hymenoptera</taxon>
        <taxon>Apocrita</taxon>
        <taxon>Aculeata</taxon>
        <taxon>Apoidea</taxon>
        <taxon>Anthophila</taxon>
        <taxon>Apidae</taxon>
        <taxon>Melipona</taxon>
    </lineage>
</organism>
<gene>
    <name evidence="1" type="ORF">K0M31_002579</name>
</gene>
<feature type="non-terminal residue" evidence="1">
    <location>
        <position position="101"/>
    </location>
</feature>
<dbReference type="EMBL" id="JAHYIQ010000001">
    <property type="protein sequence ID" value="KAK1138092.1"/>
    <property type="molecule type" value="Genomic_DNA"/>
</dbReference>
<accession>A0AA40KZ96</accession>
<proteinExistence type="predicted"/>